<sequence length="155" mass="17964">MVYSKTKDILNQIVADLYTMRVIVHQTHWYMRDHGFLFYHPLLDDFIDDIDDQVDEVAERLVTLDGAPYSTLQAFHENTQLEETKGTFDHTIEEQLARLLENYKKIADTLEKGIQISDEENDLVSQDMLIAIKGDVDKRIWMIQGDLGKAPGLEH</sequence>
<evidence type="ECO:0000259" key="3">
    <source>
        <dbReference type="Pfam" id="PF00210"/>
    </source>
</evidence>
<dbReference type="Pfam" id="PF00210">
    <property type="entry name" value="Ferritin"/>
    <property type="match status" value="1"/>
</dbReference>
<dbReference type="InterPro" id="IPR023188">
    <property type="entry name" value="DPS_DNA-bd_CS"/>
</dbReference>
<evidence type="ECO:0000313" key="5">
    <source>
        <dbReference type="Proteomes" id="UP000184128"/>
    </source>
</evidence>
<keyword evidence="4" id="KW-0238">DNA-binding</keyword>
<organism evidence="4 5">
    <name type="scientific">Atopostipes suicloacalis DSM 15692</name>
    <dbReference type="NCBI Taxonomy" id="1121025"/>
    <lineage>
        <taxon>Bacteria</taxon>
        <taxon>Bacillati</taxon>
        <taxon>Bacillota</taxon>
        <taxon>Bacilli</taxon>
        <taxon>Lactobacillales</taxon>
        <taxon>Carnobacteriaceae</taxon>
        <taxon>Atopostipes</taxon>
    </lineage>
</organism>
<protein>
    <submittedName>
        <fullName evidence="4">Starvation-inducible DNA-binding protein</fullName>
    </submittedName>
</protein>
<comment type="similarity">
    <text evidence="1 2">Belongs to the Dps family.</text>
</comment>
<dbReference type="OrthoDB" id="9797023at2"/>
<dbReference type="PRINTS" id="PR01346">
    <property type="entry name" value="HELNAPAPROT"/>
</dbReference>
<gene>
    <name evidence="4" type="ORF">SAMN02745249_01523</name>
</gene>
<dbReference type="STRING" id="1121025.SAMN02745249_01523"/>
<dbReference type="PROSITE" id="PS00819">
    <property type="entry name" value="DPS_2"/>
    <property type="match status" value="1"/>
</dbReference>
<dbReference type="EMBL" id="FQUF01000023">
    <property type="protein sequence ID" value="SHE96592.1"/>
    <property type="molecule type" value="Genomic_DNA"/>
</dbReference>
<proteinExistence type="inferred from homology"/>
<evidence type="ECO:0000256" key="1">
    <source>
        <dbReference type="ARBA" id="ARBA00009497"/>
    </source>
</evidence>
<dbReference type="PANTHER" id="PTHR42932:SF1">
    <property type="entry name" value="GENERAL STRESS PROTEIN 20U"/>
    <property type="match status" value="1"/>
</dbReference>
<dbReference type="PANTHER" id="PTHR42932">
    <property type="entry name" value="GENERAL STRESS PROTEIN 20U"/>
    <property type="match status" value="1"/>
</dbReference>
<dbReference type="RefSeq" id="WP_073298267.1">
    <property type="nucleotide sequence ID" value="NZ_FQUF01000023.1"/>
</dbReference>
<dbReference type="SUPFAM" id="SSF47240">
    <property type="entry name" value="Ferritin-like"/>
    <property type="match status" value="1"/>
</dbReference>
<evidence type="ECO:0000313" key="4">
    <source>
        <dbReference type="EMBL" id="SHE96592.1"/>
    </source>
</evidence>
<name>A0A1M4XTM0_9LACT</name>
<dbReference type="GO" id="GO:0003677">
    <property type="term" value="F:DNA binding"/>
    <property type="evidence" value="ECO:0007669"/>
    <property type="project" value="UniProtKB-KW"/>
</dbReference>
<dbReference type="InterPro" id="IPR009078">
    <property type="entry name" value="Ferritin-like_SF"/>
</dbReference>
<dbReference type="GO" id="GO:0008199">
    <property type="term" value="F:ferric iron binding"/>
    <property type="evidence" value="ECO:0007669"/>
    <property type="project" value="InterPro"/>
</dbReference>
<dbReference type="Gene3D" id="1.20.1260.10">
    <property type="match status" value="1"/>
</dbReference>
<dbReference type="GO" id="GO:0016722">
    <property type="term" value="F:oxidoreductase activity, acting on metal ions"/>
    <property type="evidence" value="ECO:0007669"/>
    <property type="project" value="InterPro"/>
</dbReference>
<dbReference type="AlphaFoldDB" id="A0A1M4XTM0"/>
<accession>A0A1M4XTM0</accession>
<keyword evidence="5" id="KW-1185">Reference proteome</keyword>
<feature type="domain" description="Ferritin/DPS" evidence="3">
    <location>
        <begin position="8"/>
        <end position="149"/>
    </location>
</feature>
<dbReference type="PIRSF" id="PIRSF005900">
    <property type="entry name" value="Dps"/>
    <property type="match status" value="1"/>
</dbReference>
<dbReference type="CDD" id="cd01043">
    <property type="entry name" value="DPS"/>
    <property type="match status" value="1"/>
</dbReference>
<reference evidence="4 5" key="1">
    <citation type="submission" date="2016-11" db="EMBL/GenBank/DDBJ databases">
        <authorList>
            <person name="Jaros S."/>
            <person name="Januszkiewicz K."/>
            <person name="Wedrychowicz H."/>
        </authorList>
    </citation>
    <scope>NUCLEOTIDE SEQUENCE [LARGE SCALE GENOMIC DNA]</scope>
    <source>
        <strain evidence="4 5">DSM 15692</strain>
    </source>
</reference>
<evidence type="ECO:0000256" key="2">
    <source>
        <dbReference type="RuleBase" id="RU003875"/>
    </source>
</evidence>
<dbReference type="Proteomes" id="UP000184128">
    <property type="component" value="Unassembled WGS sequence"/>
</dbReference>
<dbReference type="InterPro" id="IPR002177">
    <property type="entry name" value="DPS_DNA-bd"/>
</dbReference>
<dbReference type="InterPro" id="IPR012347">
    <property type="entry name" value="Ferritin-like"/>
</dbReference>
<dbReference type="InterPro" id="IPR008331">
    <property type="entry name" value="Ferritin_DPS_dom"/>
</dbReference>